<dbReference type="OrthoDB" id="1103324at2759"/>
<dbReference type="PRINTS" id="PR00463">
    <property type="entry name" value="EP450I"/>
</dbReference>
<dbReference type="PANTHER" id="PTHR24300">
    <property type="entry name" value="CYTOCHROME P450 508A4-RELATED"/>
    <property type="match status" value="1"/>
</dbReference>
<keyword evidence="7" id="KW-0503">Monooxygenase</keyword>
<accession>A0A8J2QCP7</accession>
<evidence type="ECO:0000256" key="5">
    <source>
        <dbReference type="ARBA" id="ARBA00023002"/>
    </source>
</evidence>
<dbReference type="InterPro" id="IPR050182">
    <property type="entry name" value="Cytochrome_P450_fam2"/>
</dbReference>
<protein>
    <submittedName>
        <fullName evidence="8">(African queen) hypothetical protein</fullName>
    </submittedName>
</protein>
<evidence type="ECO:0000256" key="6">
    <source>
        <dbReference type="ARBA" id="ARBA00023004"/>
    </source>
</evidence>
<keyword evidence="9" id="KW-1185">Reference proteome</keyword>
<dbReference type="GO" id="GO:0005737">
    <property type="term" value="C:cytoplasm"/>
    <property type="evidence" value="ECO:0007669"/>
    <property type="project" value="TreeGrafter"/>
</dbReference>
<dbReference type="GO" id="GO:0005506">
    <property type="term" value="F:iron ion binding"/>
    <property type="evidence" value="ECO:0007669"/>
    <property type="project" value="InterPro"/>
</dbReference>
<evidence type="ECO:0000256" key="3">
    <source>
        <dbReference type="ARBA" id="ARBA00022617"/>
    </source>
</evidence>
<gene>
    <name evidence="8" type="ORF">DCHRY22_LOCUS1587</name>
</gene>
<dbReference type="GO" id="GO:0020037">
    <property type="term" value="F:heme binding"/>
    <property type="evidence" value="ECO:0007669"/>
    <property type="project" value="InterPro"/>
</dbReference>
<evidence type="ECO:0000313" key="9">
    <source>
        <dbReference type="Proteomes" id="UP000789524"/>
    </source>
</evidence>
<dbReference type="GO" id="GO:0016712">
    <property type="term" value="F:oxidoreductase activity, acting on paired donors, with incorporation or reduction of molecular oxygen, reduced flavin or flavoprotein as one donor, and incorporation of one atom of oxygen"/>
    <property type="evidence" value="ECO:0007669"/>
    <property type="project" value="TreeGrafter"/>
</dbReference>
<evidence type="ECO:0000256" key="7">
    <source>
        <dbReference type="ARBA" id="ARBA00023033"/>
    </source>
</evidence>
<comment type="caution">
    <text evidence="8">The sequence shown here is derived from an EMBL/GenBank/DDBJ whole genome shotgun (WGS) entry which is preliminary data.</text>
</comment>
<evidence type="ECO:0000256" key="1">
    <source>
        <dbReference type="ARBA" id="ARBA00001971"/>
    </source>
</evidence>
<dbReference type="Proteomes" id="UP000789524">
    <property type="component" value="Unassembled WGS sequence"/>
</dbReference>
<evidence type="ECO:0000313" key="8">
    <source>
        <dbReference type="EMBL" id="CAG9559796.1"/>
    </source>
</evidence>
<dbReference type="AlphaFoldDB" id="A0A8J2QCP7"/>
<dbReference type="Pfam" id="PF00067">
    <property type="entry name" value="p450"/>
    <property type="match status" value="1"/>
</dbReference>
<dbReference type="GO" id="GO:0006082">
    <property type="term" value="P:organic acid metabolic process"/>
    <property type="evidence" value="ECO:0007669"/>
    <property type="project" value="TreeGrafter"/>
</dbReference>
<dbReference type="GO" id="GO:0006805">
    <property type="term" value="P:xenobiotic metabolic process"/>
    <property type="evidence" value="ECO:0007669"/>
    <property type="project" value="TreeGrafter"/>
</dbReference>
<keyword evidence="5" id="KW-0560">Oxidoreductase</keyword>
<dbReference type="InterPro" id="IPR036396">
    <property type="entry name" value="Cyt_P450_sf"/>
</dbReference>
<name>A0A8J2QCP7_9NEOP</name>
<keyword evidence="4" id="KW-0479">Metal-binding</keyword>
<sequence>MKEEEKDTKRSTFSVEQLQLICTDYMFPAASAVQAVLTFLVERLLIQPEVQDKIHEEIDRVVGRDRMPSLDDRQNMPYTEACIREIMRFETLVPLGVLHRTVKPTTIDKYHIPENTVVAFNYVSLHMDKKIWGDPENFRPERFIKNGILNLSADKSLPFGSDRYIRYDTKKDFSEKSTNQQNLNVRVIIVNEWPEIKGMRLSR</sequence>
<proteinExistence type="inferred from homology"/>
<comment type="cofactor">
    <cofactor evidence="1">
        <name>heme</name>
        <dbReference type="ChEBI" id="CHEBI:30413"/>
    </cofactor>
</comment>
<keyword evidence="3" id="KW-0349">Heme</keyword>
<dbReference type="GO" id="GO:0008395">
    <property type="term" value="F:steroid hydroxylase activity"/>
    <property type="evidence" value="ECO:0007669"/>
    <property type="project" value="TreeGrafter"/>
</dbReference>
<dbReference type="Gene3D" id="1.10.630.10">
    <property type="entry name" value="Cytochrome P450"/>
    <property type="match status" value="1"/>
</dbReference>
<organism evidence="8 9">
    <name type="scientific">Danaus chrysippus</name>
    <name type="common">African queen</name>
    <dbReference type="NCBI Taxonomy" id="151541"/>
    <lineage>
        <taxon>Eukaryota</taxon>
        <taxon>Metazoa</taxon>
        <taxon>Ecdysozoa</taxon>
        <taxon>Arthropoda</taxon>
        <taxon>Hexapoda</taxon>
        <taxon>Insecta</taxon>
        <taxon>Pterygota</taxon>
        <taxon>Neoptera</taxon>
        <taxon>Endopterygota</taxon>
        <taxon>Lepidoptera</taxon>
        <taxon>Glossata</taxon>
        <taxon>Ditrysia</taxon>
        <taxon>Papilionoidea</taxon>
        <taxon>Nymphalidae</taxon>
        <taxon>Danainae</taxon>
        <taxon>Danaini</taxon>
        <taxon>Danaina</taxon>
        <taxon>Danaus</taxon>
        <taxon>Anosia</taxon>
    </lineage>
</organism>
<evidence type="ECO:0000256" key="4">
    <source>
        <dbReference type="ARBA" id="ARBA00022723"/>
    </source>
</evidence>
<dbReference type="PANTHER" id="PTHR24300:SF376">
    <property type="entry name" value="CYTOCHROME P450 15A1"/>
    <property type="match status" value="1"/>
</dbReference>
<dbReference type="EMBL" id="CAKASE010000044">
    <property type="protein sequence ID" value="CAG9559796.1"/>
    <property type="molecule type" value="Genomic_DNA"/>
</dbReference>
<reference evidence="8" key="1">
    <citation type="submission" date="2021-09" db="EMBL/GenBank/DDBJ databases">
        <authorList>
            <person name="Martin H S."/>
        </authorList>
    </citation>
    <scope>NUCLEOTIDE SEQUENCE</scope>
</reference>
<keyword evidence="6" id="KW-0408">Iron</keyword>
<dbReference type="SUPFAM" id="SSF48264">
    <property type="entry name" value="Cytochrome P450"/>
    <property type="match status" value="1"/>
</dbReference>
<evidence type="ECO:0000256" key="2">
    <source>
        <dbReference type="ARBA" id="ARBA00010617"/>
    </source>
</evidence>
<dbReference type="InterPro" id="IPR001128">
    <property type="entry name" value="Cyt_P450"/>
</dbReference>
<dbReference type="InterPro" id="IPR002401">
    <property type="entry name" value="Cyt_P450_E_grp-I"/>
</dbReference>
<comment type="similarity">
    <text evidence="2">Belongs to the cytochrome P450 family.</text>
</comment>